<dbReference type="EMBL" id="OB661691">
    <property type="protein sequence ID" value="CAD7228759.1"/>
    <property type="molecule type" value="Genomic_DNA"/>
</dbReference>
<accession>A0A7R8WH14</accession>
<name>A0A7R8WH14_9CRUS</name>
<dbReference type="AlphaFoldDB" id="A0A7R8WH14"/>
<organism evidence="1">
    <name type="scientific">Cyprideis torosa</name>
    <dbReference type="NCBI Taxonomy" id="163714"/>
    <lineage>
        <taxon>Eukaryota</taxon>
        <taxon>Metazoa</taxon>
        <taxon>Ecdysozoa</taxon>
        <taxon>Arthropoda</taxon>
        <taxon>Crustacea</taxon>
        <taxon>Oligostraca</taxon>
        <taxon>Ostracoda</taxon>
        <taxon>Podocopa</taxon>
        <taxon>Podocopida</taxon>
        <taxon>Cytherocopina</taxon>
        <taxon>Cytheroidea</taxon>
        <taxon>Cytherideidae</taxon>
        <taxon>Cyprideis</taxon>
    </lineage>
</organism>
<dbReference type="OrthoDB" id="551896at2759"/>
<evidence type="ECO:0000313" key="1">
    <source>
        <dbReference type="EMBL" id="CAD7228759.1"/>
    </source>
</evidence>
<reference evidence="1" key="1">
    <citation type="submission" date="2020-11" db="EMBL/GenBank/DDBJ databases">
        <authorList>
            <person name="Tran Van P."/>
        </authorList>
    </citation>
    <scope>NUCLEOTIDE SEQUENCE</scope>
</reference>
<proteinExistence type="predicted"/>
<sequence>MFNFLDVIPDGGVWVEMLGYVLAGLLLFLWAWFWLVDNLRKYHQCRLSGKPEEFRSSAALASIPLIGRFSRIHFEGHVVIPVICIFGLIEGSLDNSFWGNYFLLIPRSLIILLVFYSSKGVMPCGSIHAATGVAFILQLSTFLLPMYWKRLDHLVDHALISASWFLSGCCAFVEIFHRNQIMPTVGRCYFLMLSGVYMFHKGIMGKSLGPHSEDVNPMVQEVIQTSHYFAFDAGMLMFIVGLTSVCVSKTVARASQGSDREGEVFMHLFEQALDD</sequence>
<protein>
    <submittedName>
        <fullName evidence="1">Uncharacterized protein</fullName>
    </submittedName>
</protein>
<gene>
    <name evidence="1" type="ORF">CTOB1V02_LOCUS6637</name>
</gene>